<dbReference type="EMBL" id="AP021861">
    <property type="protein sequence ID" value="BBO32899.1"/>
    <property type="molecule type" value="Genomic_DNA"/>
</dbReference>
<dbReference type="GO" id="GO:0016491">
    <property type="term" value="F:oxidoreductase activity"/>
    <property type="evidence" value="ECO:0007669"/>
    <property type="project" value="UniProtKB-KW"/>
</dbReference>
<sequence length="270" mass="28446">MSKVLSGKVAVVTGAAGAIGYGICEVLLENGATLVATDLPGEKLDAFAKDLDALAPGQSIGLPMDVTSPEGVGAALDEIYAKFGRLDIMIHNAGIAYVSKIVDMDIARFQLLEKVNVDGTLVVLKETGKRMIEKAAGGDIVVMSTKNVPSPSAGFGAYSATKAACHQLGRIASVEFAPHDIRVNMIAPDAVFAEGKYKSGLWDLVGEDRMKSRGVSEAELHEYYRNRNLLKASVTGRHVGNAVLYFVSRQSPTTGATIPVDGGLPDATPR</sequence>
<evidence type="ECO:0000256" key="1">
    <source>
        <dbReference type="ARBA" id="ARBA00006484"/>
    </source>
</evidence>
<dbReference type="PANTHER" id="PTHR43669:SF8">
    <property type="entry name" value="SHORT-CHAIN TYPE DEHYDROGENASE_REDUCTASE-RELATED"/>
    <property type="match status" value="1"/>
</dbReference>
<dbReference type="InterPro" id="IPR002347">
    <property type="entry name" value="SDR_fam"/>
</dbReference>
<dbReference type="PANTHER" id="PTHR43669">
    <property type="entry name" value="5-KETO-D-GLUCONATE 5-REDUCTASE"/>
    <property type="match status" value="1"/>
</dbReference>
<dbReference type="Gene3D" id="3.40.50.720">
    <property type="entry name" value="NAD(P)-binding Rossmann-like Domain"/>
    <property type="match status" value="1"/>
</dbReference>
<accession>A0A5K7XJ65</accession>
<dbReference type="Proteomes" id="UP000326837">
    <property type="component" value="Chromosome"/>
</dbReference>
<protein>
    <submittedName>
        <fullName evidence="3">Putative oxidoreductase</fullName>
    </submittedName>
</protein>
<dbReference type="SUPFAM" id="SSF51735">
    <property type="entry name" value="NAD(P)-binding Rossmann-fold domains"/>
    <property type="match status" value="1"/>
</dbReference>
<proteinExistence type="inferred from homology"/>
<keyword evidence="2" id="KW-0560">Oxidoreductase</keyword>
<evidence type="ECO:0000256" key="2">
    <source>
        <dbReference type="ARBA" id="ARBA00023002"/>
    </source>
</evidence>
<gene>
    <name evidence="3" type="ORF">PLANPX_2511</name>
</gene>
<dbReference type="KEGG" id="lpav:PLANPX_2511"/>
<dbReference type="InterPro" id="IPR036291">
    <property type="entry name" value="NAD(P)-bd_dom_sf"/>
</dbReference>
<dbReference type="PRINTS" id="PR00081">
    <property type="entry name" value="GDHRDH"/>
</dbReference>
<comment type="similarity">
    <text evidence="1">Belongs to the short-chain dehydrogenases/reductases (SDR) family.</text>
</comment>
<dbReference type="Pfam" id="PF00106">
    <property type="entry name" value="adh_short"/>
    <property type="match status" value="1"/>
</dbReference>
<name>A0A5K7XJ65_9BACT</name>
<dbReference type="RefSeq" id="WP_172991987.1">
    <property type="nucleotide sequence ID" value="NZ_AP021861.1"/>
</dbReference>
<evidence type="ECO:0000313" key="4">
    <source>
        <dbReference type="Proteomes" id="UP000326837"/>
    </source>
</evidence>
<evidence type="ECO:0000313" key="3">
    <source>
        <dbReference type="EMBL" id="BBO32899.1"/>
    </source>
</evidence>
<reference evidence="4" key="1">
    <citation type="submission" date="2019-10" db="EMBL/GenBank/DDBJ databases">
        <title>Lacipirellula parvula gen. nov., sp. nov., representing a lineage of planctomycetes widespread in freshwater anoxic habitats, and description of the family Lacipirellulaceae.</title>
        <authorList>
            <person name="Dedysh S.N."/>
            <person name="Kulichevskaya I.S."/>
            <person name="Beletsky A.V."/>
            <person name="Rakitin A.L."/>
            <person name="Mardanov A.V."/>
            <person name="Ivanova A.A."/>
            <person name="Saltykova V.X."/>
            <person name="Rijpstra W.I.C."/>
            <person name="Sinninghe Damste J.S."/>
            <person name="Ravin N.V."/>
        </authorList>
    </citation>
    <scope>NUCLEOTIDE SEQUENCE [LARGE SCALE GENOMIC DNA]</scope>
    <source>
        <strain evidence="4">PX69</strain>
    </source>
</reference>
<organism evidence="3 4">
    <name type="scientific">Lacipirellula parvula</name>
    <dbReference type="NCBI Taxonomy" id="2650471"/>
    <lineage>
        <taxon>Bacteria</taxon>
        <taxon>Pseudomonadati</taxon>
        <taxon>Planctomycetota</taxon>
        <taxon>Planctomycetia</taxon>
        <taxon>Pirellulales</taxon>
        <taxon>Lacipirellulaceae</taxon>
        <taxon>Lacipirellula</taxon>
    </lineage>
</organism>
<dbReference type="AlphaFoldDB" id="A0A5K7XJ65"/>
<keyword evidence="4" id="KW-1185">Reference proteome</keyword>